<accession>A0A5B7GLI7</accession>
<reference evidence="2 3" key="1">
    <citation type="submission" date="2019-05" db="EMBL/GenBank/DDBJ databases">
        <title>Another draft genome of Portunus trituberculatus and its Hox gene families provides insights of decapod evolution.</title>
        <authorList>
            <person name="Jeong J.-H."/>
            <person name="Song I."/>
            <person name="Kim S."/>
            <person name="Choi T."/>
            <person name="Kim D."/>
            <person name="Ryu S."/>
            <person name="Kim W."/>
        </authorList>
    </citation>
    <scope>NUCLEOTIDE SEQUENCE [LARGE SCALE GENOMIC DNA]</scope>
    <source>
        <tissue evidence="2">Muscle</tissue>
    </source>
</reference>
<gene>
    <name evidence="2" type="ORF">E2C01_052281</name>
</gene>
<name>A0A5B7GLI7_PORTR</name>
<evidence type="ECO:0000313" key="3">
    <source>
        <dbReference type="Proteomes" id="UP000324222"/>
    </source>
</evidence>
<dbReference type="AlphaFoldDB" id="A0A5B7GLI7"/>
<organism evidence="2 3">
    <name type="scientific">Portunus trituberculatus</name>
    <name type="common">Swimming crab</name>
    <name type="synonym">Neptunus trituberculatus</name>
    <dbReference type="NCBI Taxonomy" id="210409"/>
    <lineage>
        <taxon>Eukaryota</taxon>
        <taxon>Metazoa</taxon>
        <taxon>Ecdysozoa</taxon>
        <taxon>Arthropoda</taxon>
        <taxon>Crustacea</taxon>
        <taxon>Multicrustacea</taxon>
        <taxon>Malacostraca</taxon>
        <taxon>Eumalacostraca</taxon>
        <taxon>Eucarida</taxon>
        <taxon>Decapoda</taxon>
        <taxon>Pleocyemata</taxon>
        <taxon>Brachyura</taxon>
        <taxon>Eubrachyura</taxon>
        <taxon>Portunoidea</taxon>
        <taxon>Portunidae</taxon>
        <taxon>Portuninae</taxon>
        <taxon>Portunus</taxon>
    </lineage>
</organism>
<keyword evidence="3" id="KW-1185">Reference proteome</keyword>
<evidence type="ECO:0000313" key="2">
    <source>
        <dbReference type="EMBL" id="MPC58285.1"/>
    </source>
</evidence>
<sequence length="122" mass="13387">MRRHNLLRAACWASPAPRPSKRGGGLLPNNFGSARGRMVSAGRHSGADQHNIPSRDTGEQLHGNCCVPCKIFPHKAKGEEELHSQIHAVKCSSWEPYLRCHGVEEPRHFSPAASQLAGPTRH</sequence>
<proteinExistence type="predicted"/>
<protein>
    <submittedName>
        <fullName evidence="2">Uncharacterized protein</fullName>
    </submittedName>
</protein>
<evidence type="ECO:0000256" key="1">
    <source>
        <dbReference type="SAM" id="MobiDB-lite"/>
    </source>
</evidence>
<comment type="caution">
    <text evidence="2">The sequence shown here is derived from an EMBL/GenBank/DDBJ whole genome shotgun (WGS) entry which is preliminary data.</text>
</comment>
<dbReference type="Proteomes" id="UP000324222">
    <property type="component" value="Unassembled WGS sequence"/>
</dbReference>
<feature type="region of interest" description="Disordered" evidence="1">
    <location>
        <begin position="14"/>
        <end position="59"/>
    </location>
</feature>
<dbReference type="EMBL" id="VSRR010015530">
    <property type="protein sequence ID" value="MPC58285.1"/>
    <property type="molecule type" value="Genomic_DNA"/>
</dbReference>